<dbReference type="Proteomes" id="UP000007058">
    <property type="component" value="Chromosome"/>
</dbReference>
<feature type="transmembrane region" description="Helical" evidence="1">
    <location>
        <begin position="21"/>
        <end position="42"/>
    </location>
</feature>
<gene>
    <name evidence="2" type="ordered locus">amb0761</name>
</gene>
<feature type="transmembrane region" description="Helical" evidence="1">
    <location>
        <begin position="54"/>
        <end position="73"/>
    </location>
</feature>
<keyword evidence="1" id="KW-0812">Transmembrane</keyword>
<sequence>MGIFRYCRLALRSLQILIEQFPVFLRLSWLCMVVSLLGVAVSSRHVMTGGITDLLAHGVFVVAWLRMVGLGEIPASRHYFRLGRRETFGALSWMAAEIFVNFPAQVIAASLAIATGVPIADSVMVLAGLSHLLLGGFYLVPADAALERAGKTGDLGWRVPDLMIRGGLALGVAVFVCWLPFNLLQEGVRLLPEMDLADGLSLRDAVMVPVRYLGMALTAGTLALAWNRLMVEETGG</sequence>
<keyword evidence="1" id="KW-1133">Transmembrane helix</keyword>
<dbReference type="KEGG" id="mag:amb0761"/>
<keyword evidence="3" id="KW-1185">Reference proteome</keyword>
<feature type="transmembrane region" description="Helical" evidence="1">
    <location>
        <begin position="94"/>
        <end position="117"/>
    </location>
</feature>
<protein>
    <submittedName>
        <fullName evidence="2">Uncharacterized protein</fullName>
    </submittedName>
</protein>
<dbReference type="RefSeq" id="WP_011383204.1">
    <property type="nucleotide sequence ID" value="NC_007626.1"/>
</dbReference>
<dbReference type="HOGENOM" id="CLU_1174283_0_0_5"/>
<reference evidence="2 3" key="1">
    <citation type="journal article" date="2005" name="DNA Res.">
        <title>Complete genome sequence of the facultative anaerobic magnetotactic bacterium Magnetospirillum sp. strain AMB-1.</title>
        <authorList>
            <person name="Matsunaga T."/>
            <person name="Okamura Y."/>
            <person name="Fukuda Y."/>
            <person name="Wahyudi A.T."/>
            <person name="Murase Y."/>
            <person name="Takeyama H."/>
        </authorList>
    </citation>
    <scope>NUCLEOTIDE SEQUENCE [LARGE SCALE GENOMIC DNA]</scope>
    <source>
        <strain evidence="3">ATCC 700264 / AMB-1</strain>
    </source>
</reference>
<feature type="transmembrane region" description="Helical" evidence="1">
    <location>
        <begin position="123"/>
        <end position="141"/>
    </location>
</feature>
<proteinExistence type="predicted"/>
<keyword evidence="1" id="KW-0472">Membrane</keyword>
<dbReference type="OrthoDB" id="7336168at2"/>
<dbReference type="AlphaFoldDB" id="Q2W9B0"/>
<organism evidence="2 3">
    <name type="scientific">Paramagnetospirillum magneticum (strain ATCC 700264 / AMB-1)</name>
    <name type="common">Magnetospirillum magneticum</name>
    <dbReference type="NCBI Taxonomy" id="342108"/>
    <lineage>
        <taxon>Bacteria</taxon>
        <taxon>Pseudomonadati</taxon>
        <taxon>Pseudomonadota</taxon>
        <taxon>Alphaproteobacteria</taxon>
        <taxon>Rhodospirillales</taxon>
        <taxon>Magnetospirillaceae</taxon>
        <taxon>Paramagnetospirillum</taxon>
    </lineage>
</organism>
<feature type="transmembrane region" description="Helical" evidence="1">
    <location>
        <begin position="162"/>
        <end position="185"/>
    </location>
</feature>
<dbReference type="EMBL" id="AP007255">
    <property type="protein sequence ID" value="BAE49565.1"/>
    <property type="molecule type" value="Genomic_DNA"/>
</dbReference>
<evidence type="ECO:0000313" key="3">
    <source>
        <dbReference type="Proteomes" id="UP000007058"/>
    </source>
</evidence>
<feature type="transmembrane region" description="Helical" evidence="1">
    <location>
        <begin position="205"/>
        <end position="226"/>
    </location>
</feature>
<accession>Q2W9B0</accession>
<evidence type="ECO:0000256" key="1">
    <source>
        <dbReference type="SAM" id="Phobius"/>
    </source>
</evidence>
<name>Q2W9B0_PARM1</name>
<evidence type="ECO:0000313" key="2">
    <source>
        <dbReference type="EMBL" id="BAE49565.1"/>
    </source>
</evidence>